<dbReference type="SUPFAM" id="SSF55298">
    <property type="entry name" value="YjgF-like"/>
    <property type="match status" value="1"/>
</dbReference>
<gene>
    <name evidence="2" type="ORF">TISLANDTSLP1_17800</name>
</gene>
<dbReference type="PANTHER" id="PTHR43760:SF1">
    <property type="entry name" value="ENDORIBONUCLEASE L-PSP_CHORISMATE MUTASE-LIKE DOMAIN-CONTAINING PROTEIN"/>
    <property type="match status" value="1"/>
</dbReference>
<dbReference type="Proteomes" id="UP001144297">
    <property type="component" value="Unassembled WGS sequence"/>
</dbReference>
<dbReference type="PANTHER" id="PTHR43760">
    <property type="entry name" value="ENDORIBONUCLEASE-RELATED"/>
    <property type="match status" value="1"/>
</dbReference>
<dbReference type="Gene3D" id="3.30.1330.40">
    <property type="entry name" value="RutC-like"/>
    <property type="match status" value="1"/>
</dbReference>
<protein>
    <recommendedName>
        <fullName evidence="1">Endoribonuclease L-PSP/chorismate mutase-like domain-containing protein</fullName>
    </recommendedName>
</protein>
<sequence length="152" mass="16677">MIEENLKELGITLPEPLKPVGAYTTALKVGNLLFLSGILPFREGKLLRKGKVDKNVSIEEASEEALQVVLNAMAIVKNYIGNLDKIKQCVKVTGYIASSESFTEHPKVLNSASELLMKIFGENGKHCRVAVGVCSLPLDAVVEMDFIFELKK</sequence>
<dbReference type="InterPro" id="IPR013813">
    <property type="entry name" value="Endoribo_LPSP/chorism_mut-like"/>
</dbReference>
<dbReference type="Pfam" id="PF14588">
    <property type="entry name" value="YjgF_endoribonc"/>
    <property type="match status" value="1"/>
</dbReference>
<name>A0A9W6GI42_9BACT</name>
<evidence type="ECO:0000313" key="2">
    <source>
        <dbReference type="EMBL" id="GLI54087.1"/>
    </source>
</evidence>
<evidence type="ECO:0000259" key="1">
    <source>
        <dbReference type="Pfam" id="PF14588"/>
    </source>
</evidence>
<keyword evidence="3" id="KW-1185">Reference proteome</keyword>
<comment type="caution">
    <text evidence="2">The sequence shown here is derived from an EMBL/GenBank/DDBJ whole genome shotgun (WGS) entry which is preliminary data.</text>
</comment>
<dbReference type="AlphaFoldDB" id="A0A9W6GI42"/>
<feature type="domain" description="Endoribonuclease L-PSP/chorismate mutase-like" evidence="1">
    <location>
        <begin position="6"/>
        <end position="143"/>
    </location>
</feature>
<reference evidence="2" key="1">
    <citation type="submission" date="2022-12" db="EMBL/GenBank/DDBJ databases">
        <title>Reference genome sequencing for broad-spectrum identification of bacterial and archaeal isolates by mass spectrometry.</title>
        <authorList>
            <person name="Sekiguchi Y."/>
            <person name="Tourlousse D.M."/>
        </authorList>
    </citation>
    <scope>NUCLEOTIDE SEQUENCE</scope>
    <source>
        <strain evidence="2">TSL-P1</strain>
    </source>
</reference>
<evidence type="ECO:0000313" key="3">
    <source>
        <dbReference type="Proteomes" id="UP001144297"/>
    </source>
</evidence>
<accession>A0A9W6GI42</accession>
<dbReference type="EMBL" id="BSDX01000001">
    <property type="protein sequence ID" value="GLI54087.1"/>
    <property type="molecule type" value="Genomic_DNA"/>
</dbReference>
<proteinExistence type="predicted"/>
<dbReference type="InterPro" id="IPR035959">
    <property type="entry name" value="RutC-like_sf"/>
</dbReference>
<dbReference type="CDD" id="cd02199">
    <property type="entry name" value="YjgF_YER057c_UK114_like_1"/>
    <property type="match status" value="1"/>
</dbReference>
<organism evidence="2 3">
    <name type="scientific">Thermodesulfovibrio yellowstonii</name>
    <dbReference type="NCBI Taxonomy" id="28262"/>
    <lineage>
        <taxon>Bacteria</taxon>
        <taxon>Pseudomonadati</taxon>
        <taxon>Nitrospirota</taxon>
        <taxon>Thermodesulfovibrionia</taxon>
        <taxon>Thermodesulfovibrionales</taxon>
        <taxon>Thermodesulfovibrionaceae</taxon>
        <taxon>Thermodesulfovibrio</taxon>
    </lineage>
</organism>